<accession>A0A7I9W833</accession>
<feature type="region of interest" description="Disordered" evidence="2">
    <location>
        <begin position="503"/>
        <end position="541"/>
    </location>
</feature>
<gene>
    <name evidence="3" type="ORF">MAGR_49280</name>
</gene>
<evidence type="ECO:0000313" key="4">
    <source>
        <dbReference type="Proteomes" id="UP000465302"/>
    </source>
</evidence>
<feature type="compositionally biased region" description="Basic and acidic residues" evidence="2">
    <location>
        <begin position="514"/>
        <end position="541"/>
    </location>
</feature>
<protein>
    <submittedName>
        <fullName evidence="3">Uncharacterized protein</fullName>
    </submittedName>
</protein>
<feature type="compositionally biased region" description="Basic and acidic residues" evidence="2">
    <location>
        <begin position="908"/>
        <end position="926"/>
    </location>
</feature>
<feature type="coiled-coil region" evidence="1">
    <location>
        <begin position="311"/>
        <end position="341"/>
    </location>
</feature>
<feature type="region of interest" description="Disordered" evidence="2">
    <location>
        <begin position="866"/>
        <end position="932"/>
    </location>
</feature>
<feature type="coiled-coil region" evidence="1">
    <location>
        <begin position="1137"/>
        <end position="1164"/>
    </location>
</feature>
<reference evidence="3 4" key="1">
    <citation type="journal article" date="2019" name="Emerg. Microbes Infect.">
        <title>Comprehensive subspecies identification of 175 nontuberculous mycobacteria species based on 7547 genomic profiles.</title>
        <authorList>
            <person name="Matsumoto Y."/>
            <person name="Kinjo T."/>
            <person name="Motooka D."/>
            <person name="Nabeya D."/>
            <person name="Jung N."/>
            <person name="Uechi K."/>
            <person name="Horii T."/>
            <person name="Iida T."/>
            <person name="Fujita J."/>
            <person name="Nakamura S."/>
        </authorList>
    </citation>
    <scope>NUCLEOTIDE SEQUENCE [LARGE SCALE GENOMIC DNA]</scope>
    <source>
        <strain evidence="3 4">JCM 6377</strain>
    </source>
</reference>
<sequence length="1487" mass="162328">MSSAEAVLPVPPLRLRRLRLQGVGPDGARFDPLDLDFATAAGAASRVLLSLTNTGGKSTLITLISSVIVPASREQVGRKNLGDYVLTGDTAHVVCEWEDASTGVRTIAGTVMEWKEGRRQPGHKQRSTTNMHRAWYLFRTGPGLPGMDDLPFVSDSHRTVYAAFIDAVRELIAQYPEAQGVAPTTNQKDWEQTLQDRTSIDPELFRYQMRMNDSETGAEKLVSSFNSPDNVVRFFIAALNDDRDIADFTSKLAAYADLAADRPRLEALYGFSVEVAPRIEQIADRDQAVDATEATAIRANAAGSDLAGALKNRLNRDNADLVEQRAAVEKASEELGAARRDYGQVSDIRLQLQLEDARARVVVAKEHETQCVTEAERDGHEVAAWEAVDVVIDIAQRTAERDEAKLAYDNAQAGLEPLRDNVTAKAASLAGRLDALISQARVAAGAAEQRQIAAKAMLQQAIDAEKDADQRLQSARRELTDIANTVRTADEATAAAQATGWLTADESPTQCQRRWQDTRRSARQRAEQEHARAQEAERARSECDIQIGTVDTELVELRSVAQSHQRNFDDYTAGIDELSTLDAIGALLGGPARSNGDVTRARELAEQAARDADRRYHDHETIAREAREELAQLDQTGTAPTGIDTIAVLDALRAVGAGVVTGLDWIQRNVANPDVRAEFIRTHPDIGGGVIVSDAKRFDSAVEHLKQAPPRTRTPVTVTTPPSGINATTDSDDRSQYVVLPHRATWDQQWAEATRAELVDTANSEGAAASRARAAATAHREAAAMCAAFINRWDATSDDALQALVASATKAVEAAAERRRGLLADRDTHAATAREARATVITARDDAARADGHASEAGRLVTLAESAGAAEARRPAADDARRSAEHDAQIAAENREEASSTIASSAEDLARAKTDGDNWKKERSELAVDGARPDPGGNLEVLRAAWTAARDELSTAAAGIVEIELLRRAERVLGQAQRRRERVDPPTWARAETLASTTEASSPESLIAAQHRAQQVWQARERRRLQAEHQRRIAEDAVRKAQPASGHNYVDLSNIPEWKPATPQDIPELLVRLERRNVELLARRDTAEKAETDAIELRDAYEADVKTIGRLLTMWPYGATPTEDVYTGPVDDAGDRMGALLEARNKAEEAARLAREQLSEAVNTARAIANSATWRDLDEPVLTRIRLLRDDELVAEATLLGQRVRKAATAARGDLDEMDTHRTILRDGLVSLCREQRRLLREVSRSSQLPAGLGELTGQAAIKIRFDEAPDDVAASRLADRVDGWAVELADNPKRVASPEIRTRWLADAVRDTVVDRSRAGAWTVEILKPRIDGRVMYCPPERIPDEFSGGQVLTLAVLVYCALSRVRAAHRAGGARPPGTLLLDNPFGAASAEALIKMQHWLAAHTGLQLVCATGLNDANVDKAFCGPGSVIIKLRNDGDLRRNLSYLRLRDRVVDGVDVVEGLTSGRPVDAERNWVDATRYEVLQ</sequence>
<evidence type="ECO:0000256" key="1">
    <source>
        <dbReference type="SAM" id="Coils"/>
    </source>
</evidence>
<dbReference type="RefSeq" id="WP_133119106.1">
    <property type="nucleotide sequence ID" value="NZ_BLKS01000001.1"/>
</dbReference>
<feature type="compositionally biased region" description="Low complexity" evidence="2">
    <location>
        <begin position="709"/>
        <end position="722"/>
    </location>
</feature>
<dbReference type="EMBL" id="BLKS01000001">
    <property type="protein sequence ID" value="GFG53487.1"/>
    <property type="molecule type" value="Genomic_DNA"/>
</dbReference>
<organism evidence="3 4">
    <name type="scientific">Mycolicibacterium agri</name>
    <name type="common">Mycobacterium agri</name>
    <dbReference type="NCBI Taxonomy" id="36811"/>
    <lineage>
        <taxon>Bacteria</taxon>
        <taxon>Bacillati</taxon>
        <taxon>Actinomycetota</taxon>
        <taxon>Actinomycetes</taxon>
        <taxon>Mycobacteriales</taxon>
        <taxon>Mycobacteriaceae</taxon>
        <taxon>Mycolicibacterium</taxon>
    </lineage>
</organism>
<feature type="coiled-coil region" evidence="1">
    <location>
        <begin position="609"/>
        <end position="636"/>
    </location>
</feature>
<dbReference type="OrthoDB" id="3202351at2"/>
<feature type="region of interest" description="Disordered" evidence="2">
    <location>
        <begin position="708"/>
        <end position="731"/>
    </location>
</feature>
<dbReference type="Proteomes" id="UP000465302">
    <property type="component" value="Unassembled WGS sequence"/>
</dbReference>
<evidence type="ECO:0000313" key="3">
    <source>
        <dbReference type="EMBL" id="GFG53487.1"/>
    </source>
</evidence>
<name>A0A7I9W833_MYCAG</name>
<keyword evidence="1" id="KW-0175">Coiled coil</keyword>
<feature type="compositionally biased region" description="Basic and acidic residues" evidence="2">
    <location>
        <begin position="871"/>
        <end position="898"/>
    </location>
</feature>
<proteinExistence type="predicted"/>
<comment type="caution">
    <text evidence="3">The sequence shown here is derived from an EMBL/GenBank/DDBJ whole genome shotgun (WGS) entry which is preliminary data.</text>
</comment>
<evidence type="ECO:0000256" key="2">
    <source>
        <dbReference type="SAM" id="MobiDB-lite"/>
    </source>
</evidence>